<proteinExistence type="predicted"/>
<dbReference type="NCBIfam" id="NF045541">
    <property type="entry name" value="scaf_prot_MCP2"/>
    <property type="match status" value="1"/>
</dbReference>
<dbReference type="Pfam" id="PF25209">
    <property type="entry name" value="Phage_capsid_4"/>
    <property type="match status" value="1"/>
</dbReference>
<reference evidence="2 3" key="1">
    <citation type="submission" date="2022-11" db="EMBL/GenBank/DDBJ databases">
        <title>Minimal conservation of predation-associated metabolite biosynthetic gene clusters underscores biosynthetic potential of Myxococcota including descriptions for ten novel species: Archangium lansinium sp. nov., Myxococcus landrumus sp. nov., Nannocystis bai.</title>
        <authorList>
            <person name="Ahearne A."/>
            <person name="Stevens C."/>
            <person name="Phillips K."/>
        </authorList>
    </citation>
    <scope>NUCLEOTIDE SEQUENCE [LARGE SCALE GENOMIC DNA]</scope>
    <source>
        <strain evidence="2 3">MIWBW</strain>
    </source>
</reference>
<dbReference type="Proteomes" id="UP001207654">
    <property type="component" value="Unassembled WGS sequence"/>
</dbReference>
<evidence type="ECO:0000313" key="3">
    <source>
        <dbReference type="Proteomes" id="UP001207654"/>
    </source>
</evidence>
<dbReference type="EMBL" id="JAPNKA010000001">
    <property type="protein sequence ID" value="MCY1078874.1"/>
    <property type="molecule type" value="Genomic_DNA"/>
</dbReference>
<gene>
    <name evidence="2" type="ORF">OV287_30870</name>
</gene>
<evidence type="ECO:0000313" key="2">
    <source>
        <dbReference type="EMBL" id="MCY1078874.1"/>
    </source>
</evidence>
<sequence length="629" mass="68305">MTQTREMPPLSMRAAFEPSTLDRKNRTVEVTWTTGARVLRGWFDQWWEELEVSESAVDLSRLNSGAPFLANHDGYNVAATPGVVERAWLVKSGEQMVGRALVRFVSEGKDPEADKLFNKVAEGIVTNCSVGYRLNKLVKVEDAEDGHPVMRAVRWTPHEISAVAIGADAGAGFRSASSTDRNPCEFITRGASPQKESNVDENNAAKLERERITTINTLARKHSLGDEFARKLIDASTPLNEARALVLEELAKRSDNDGTSQAPSGAAERSFEVGNSYDGPDQRVRNMAAALAHRAGCREKLPEAANQYVRLSITDHARLCLEARGISPRLMSQSQIVKRALHSTSDFKALLTETGARVLLDGYQSYPAGLKQISRASSARDFRAKSLLRLGEAPELLPVNEHGEVKSGTMASSKQSYRLTTHARIFGISREAIINDDLGALDLIRLFGRAAAELEANQLVTLLTSNPIMGDSVSLFHVSRGNLSATNDALSVASLGMAWRALRTQKGLDGKTPANVVPRFAIVPAALEVAAMQLAATINATTTSDVNPWSGKIEPIVEPRLDAVSTTAWYVAADPASVAVLEHAYLDGQNGPEIMEEEGFEVMGTRWRCSLDFGCGVVDHVGIYKNNGA</sequence>
<keyword evidence="3" id="KW-1185">Reference proteome</keyword>
<protein>
    <submittedName>
        <fullName evidence="2">Uncharacterized protein</fullName>
    </submittedName>
</protein>
<feature type="region of interest" description="Disordered" evidence="1">
    <location>
        <begin position="253"/>
        <end position="280"/>
    </location>
</feature>
<dbReference type="RefSeq" id="WP_267537634.1">
    <property type="nucleotide sequence ID" value="NZ_JAPNKA010000001.1"/>
</dbReference>
<comment type="caution">
    <text evidence="2">The sequence shown here is derived from an EMBL/GenBank/DDBJ whole genome shotgun (WGS) entry which is preliminary data.</text>
</comment>
<accession>A0ABT4ACC2</accession>
<name>A0ABT4ACC2_9BACT</name>
<evidence type="ECO:0000256" key="1">
    <source>
        <dbReference type="SAM" id="MobiDB-lite"/>
    </source>
</evidence>
<organism evidence="2 3">
    <name type="scientific">Archangium lansingense</name>
    <dbReference type="NCBI Taxonomy" id="2995310"/>
    <lineage>
        <taxon>Bacteria</taxon>
        <taxon>Pseudomonadati</taxon>
        <taxon>Myxococcota</taxon>
        <taxon>Myxococcia</taxon>
        <taxon>Myxococcales</taxon>
        <taxon>Cystobacterineae</taxon>
        <taxon>Archangiaceae</taxon>
        <taxon>Archangium</taxon>
    </lineage>
</organism>